<organism evidence="13 14">
    <name type="scientific">Candidatus Cohnella colombiensis</name>
    <dbReference type="NCBI Taxonomy" id="3121368"/>
    <lineage>
        <taxon>Bacteria</taxon>
        <taxon>Bacillati</taxon>
        <taxon>Bacillota</taxon>
        <taxon>Bacilli</taxon>
        <taxon>Bacillales</taxon>
        <taxon>Paenibacillaceae</taxon>
        <taxon>Cohnella</taxon>
    </lineage>
</organism>
<reference evidence="13" key="1">
    <citation type="submission" date="2023-03" db="EMBL/GenBank/DDBJ databases">
        <title>Andean soil-derived lignocellulolytic bacterial consortium as a source of novel taxa and putative plastic-active enzymes.</title>
        <authorList>
            <person name="Diaz-Garcia L."/>
            <person name="Chuvochina M."/>
            <person name="Feuerriegel G."/>
            <person name="Bunk B."/>
            <person name="Sproer C."/>
            <person name="Streit W.R."/>
            <person name="Rodriguez L.M."/>
            <person name="Overmann J."/>
            <person name="Jimenez D.J."/>
        </authorList>
    </citation>
    <scope>NUCLEOTIDE SEQUENCE</scope>
    <source>
        <strain evidence="13">MAG 2441</strain>
    </source>
</reference>
<gene>
    <name evidence="13" type="primary">parE</name>
    <name evidence="13" type="ORF">P0Y55_06890</name>
</gene>
<dbReference type="EC" id="5.6.2.2" evidence="4"/>
<dbReference type="FunFam" id="3.30.565.10:FF:000002">
    <property type="entry name" value="DNA gyrase subunit B"/>
    <property type="match status" value="1"/>
</dbReference>
<dbReference type="GO" id="GO:0005524">
    <property type="term" value="F:ATP binding"/>
    <property type="evidence" value="ECO:0007669"/>
    <property type="project" value="InterPro"/>
</dbReference>
<dbReference type="InterPro" id="IPR006171">
    <property type="entry name" value="TOPRIM_dom"/>
</dbReference>
<keyword evidence="9 13" id="KW-0413">Isomerase</keyword>
<keyword evidence="6" id="KW-0460">Magnesium</keyword>
<dbReference type="InterPro" id="IPR013759">
    <property type="entry name" value="Topo_IIA_B_C"/>
</dbReference>
<dbReference type="InterPro" id="IPR000565">
    <property type="entry name" value="Topo_IIA_B"/>
</dbReference>
<dbReference type="GO" id="GO:0003677">
    <property type="term" value="F:DNA binding"/>
    <property type="evidence" value="ECO:0007669"/>
    <property type="project" value="UniProtKB-KW"/>
</dbReference>
<evidence type="ECO:0000259" key="12">
    <source>
        <dbReference type="PROSITE" id="PS50880"/>
    </source>
</evidence>
<dbReference type="Pfam" id="PF01751">
    <property type="entry name" value="Toprim"/>
    <property type="match status" value="1"/>
</dbReference>
<dbReference type="GO" id="GO:0034335">
    <property type="term" value="F:DNA negative supercoiling activity"/>
    <property type="evidence" value="ECO:0007669"/>
    <property type="project" value="UniProtKB-ARBA"/>
</dbReference>
<name>A0AA95JH83_9BACL</name>
<evidence type="ECO:0000313" key="13">
    <source>
        <dbReference type="EMBL" id="WEK55765.1"/>
    </source>
</evidence>
<evidence type="ECO:0000256" key="7">
    <source>
        <dbReference type="ARBA" id="ARBA00023029"/>
    </source>
</evidence>
<dbReference type="AlphaFoldDB" id="A0AA95JH83"/>
<dbReference type="Pfam" id="PF02518">
    <property type="entry name" value="HATPase_c"/>
    <property type="match status" value="1"/>
</dbReference>
<dbReference type="Pfam" id="PF00986">
    <property type="entry name" value="DNA_gyraseB_C"/>
    <property type="match status" value="1"/>
</dbReference>
<evidence type="ECO:0000256" key="3">
    <source>
        <dbReference type="ARBA" id="ARBA00010708"/>
    </source>
</evidence>
<dbReference type="EMBL" id="CP119317">
    <property type="protein sequence ID" value="WEK55765.1"/>
    <property type="molecule type" value="Genomic_DNA"/>
</dbReference>
<dbReference type="Pfam" id="PF00204">
    <property type="entry name" value="DNA_gyraseB"/>
    <property type="match status" value="1"/>
</dbReference>
<evidence type="ECO:0000256" key="8">
    <source>
        <dbReference type="ARBA" id="ARBA00023125"/>
    </source>
</evidence>
<keyword evidence="8" id="KW-0238">DNA-binding</keyword>
<dbReference type="FunFam" id="3.30.230.10:FF:000005">
    <property type="entry name" value="DNA gyrase subunit B"/>
    <property type="match status" value="1"/>
</dbReference>
<dbReference type="Gene3D" id="3.40.50.670">
    <property type="match status" value="1"/>
</dbReference>
<dbReference type="SMART" id="SM00433">
    <property type="entry name" value="TOP2c"/>
    <property type="match status" value="1"/>
</dbReference>
<comment type="catalytic activity">
    <reaction evidence="1">
        <text>ATP-dependent breakage, passage and rejoining of double-stranded DNA.</text>
        <dbReference type="EC" id="5.6.2.2"/>
    </reaction>
</comment>
<dbReference type="Proteomes" id="UP001178662">
    <property type="component" value="Chromosome"/>
</dbReference>
<evidence type="ECO:0000256" key="5">
    <source>
        <dbReference type="ARBA" id="ARBA00022723"/>
    </source>
</evidence>
<comment type="subunit">
    <text evidence="10">Heterotetramer composed of ParC and ParE.</text>
</comment>
<comment type="cofactor">
    <cofactor evidence="2">
        <name>Mg(2+)</name>
        <dbReference type="ChEBI" id="CHEBI:18420"/>
    </cofactor>
</comment>
<dbReference type="InterPro" id="IPR001241">
    <property type="entry name" value="Topo_IIA"/>
</dbReference>
<evidence type="ECO:0000256" key="11">
    <source>
        <dbReference type="SAM" id="MobiDB-lite"/>
    </source>
</evidence>
<keyword evidence="14" id="KW-1185">Reference proteome</keyword>
<dbReference type="SUPFAM" id="SSF54211">
    <property type="entry name" value="Ribosomal protein S5 domain 2-like"/>
    <property type="match status" value="1"/>
</dbReference>
<comment type="similarity">
    <text evidence="3">Belongs to the type II topoisomerase GyrB family.</text>
</comment>
<dbReference type="SUPFAM" id="SSF55874">
    <property type="entry name" value="ATPase domain of HSP90 chaperone/DNA topoisomerase II/histidine kinase"/>
    <property type="match status" value="1"/>
</dbReference>
<dbReference type="InterPro" id="IPR013760">
    <property type="entry name" value="Topo_IIA-like_dom_sf"/>
</dbReference>
<dbReference type="PANTHER" id="PTHR45866">
    <property type="entry name" value="DNA GYRASE/TOPOISOMERASE SUBUNIT B"/>
    <property type="match status" value="1"/>
</dbReference>
<feature type="region of interest" description="Disordered" evidence="11">
    <location>
        <begin position="404"/>
        <end position="439"/>
    </location>
</feature>
<dbReference type="PRINTS" id="PR01159">
    <property type="entry name" value="DNAGYRASEB"/>
</dbReference>
<dbReference type="GO" id="GO:0046872">
    <property type="term" value="F:metal ion binding"/>
    <property type="evidence" value="ECO:0007669"/>
    <property type="project" value="UniProtKB-KW"/>
</dbReference>
<evidence type="ECO:0000256" key="4">
    <source>
        <dbReference type="ARBA" id="ARBA00012895"/>
    </source>
</evidence>
<dbReference type="InterPro" id="IPR036890">
    <property type="entry name" value="HATPase_C_sf"/>
</dbReference>
<dbReference type="InterPro" id="IPR018522">
    <property type="entry name" value="TopoIIA_CS"/>
</dbReference>
<dbReference type="Gene3D" id="3.30.230.10">
    <property type="match status" value="1"/>
</dbReference>
<sequence length="657" mass="72594">MTDQLDLFAESASMAGSEYSADDIQVLEGLTAVRKRPGMYIGSTTTSGLHHLLWEIVDNAVDEHLGKFCSKIDVTVHNDNSITVQDNGRGIPTGMHKTGIPTPQVVFTILHAGGKFGGSGYKKSGGLHGVGASVTNALSEWLEVEIYREGKIHKQRFETWVDTKGVEHVGEPVGGLEVLGNTNRTGTKVKFKPDVKVFHGNIQMNYDTLAERLQEIAFLNSGLKVSLKDERSNKADTFHYDGGASQFVEFLNENKGVLHEVVHFVAEKDDIEVEIALQYNDGYTETLASFVNSIPTRGGGTHETGFKTAYTRVMNEYARKVGQLKEKDKNLEGSDLREGMMAVINIKMSEVEFVGQTKDQLGSASARSVVDAVVAEKMAVFLEENPQIGGQLIRKSVQASKAREAARKAREEIRSGKKKSESASLGGKLSPAQSKDSSRNELYIVEGDSAGGSAKQGRDSKFQAILPLKGKPMNPEKAKLIDILKNEEYKAIIAAIGAGVGSEFDVEESNYAKIVIMTDADTDGAHIQVLLLTFFYRYMKPLIDAGKVFIAQPPLYKITRKSGKLETVRYAWTDDQLNNYLKEIGKGAELQRYKGLGEMNPDQLWDTTMNPETRTFLQVQIDDAAKAERRVSTLMGDKVDPRKRWIVENVDFTEYEE</sequence>
<accession>A0AA95JH83</accession>
<evidence type="ECO:0000256" key="10">
    <source>
        <dbReference type="ARBA" id="ARBA00063644"/>
    </source>
</evidence>
<dbReference type="InterPro" id="IPR014721">
    <property type="entry name" value="Ribsml_uS5_D2-typ_fold_subgr"/>
</dbReference>
<dbReference type="InterPro" id="IPR013506">
    <property type="entry name" value="Topo_IIA_bsu_dom2"/>
</dbReference>
<dbReference type="FunFam" id="3.40.50.670:FF:000002">
    <property type="entry name" value="DNA gyrase subunit B"/>
    <property type="match status" value="1"/>
</dbReference>
<protein>
    <recommendedName>
        <fullName evidence="4">DNA topoisomerase (ATP-hydrolyzing)</fullName>
        <ecNumber evidence="4">5.6.2.2</ecNumber>
    </recommendedName>
</protein>
<dbReference type="GO" id="GO:0005694">
    <property type="term" value="C:chromosome"/>
    <property type="evidence" value="ECO:0007669"/>
    <property type="project" value="InterPro"/>
</dbReference>
<dbReference type="PANTHER" id="PTHR45866:SF12">
    <property type="entry name" value="DNA TOPOISOMERASE 4 SUBUNIT B"/>
    <property type="match status" value="1"/>
</dbReference>
<dbReference type="InterPro" id="IPR002288">
    <property type="entry name" value="DNA_gyrase_B_C"/>
</dbReference>
<evidence type="ECO:0000256" key="2">
    <source>
        <dbReference type="ARBA" id="ARBA00001946"/>
    </source>
</evidence>
<dbReference type="InterPro" id="IPR003594">
    <property type="entry name" value="HATPase_dom"/>
</dbReference>
<keyword evidence="5" id="KW-0479">Metal-binding</keyword>
<dbReference type="PRINTS" id="PR00418">
    <property type="entry name" value="TPI2FAMILY"/>
</dbReference>
<evidence type="ECO:0000313" key="14">
    <source>
        <dbReference type="Proteomes" id="UP001178662"/>
    </source>
</evidence>
<evidence type="ECO:0000256" key="9">
    <source>
        <dbReference type="ARBA" id="ARBA00023235"/>
    </source>
</evidence>
<dbReference type="NCBIfam" id="TIGR01058">
    <property type="entry name" value="parE_Gpos"/>
    <property type="match status" value="1"/>
</dbReference>
<dbReference type="PROSITE" id="PS50880">
    <property type="entry name" value="TOPRIM"/>
    <property type="match status" value="1"/>
</dbReference>
<dbReference type="Gene3D" id="3.30.565.10">
    <property type="entry name" value="Histidine kinase-like ATPase, C-terminal domain"/>
    <property type="match status" value="1"/>
</dbReference>
<keyword evidence="7" id="KW-0799">Topoisomerase</keyword>
<dbReference type="PROSITE" id="PS00177">
    <property type="entry name" value="TOPOISOMERASE_II"/>
    <property type="match status" value="1"/>
</dbReference>
<evidence type="ECO:0000256" key="1">
    <source>
        <dbReference type="ARBA" id="ARBA00000185"/>
    </source>
</evidence>
<dbReference type="InterPro" id="IPR020568">
    <property type="entry name" value="Ribosomal_Su5_D2-typ_SF"/>
</dbReference>
<evidence type="ECO:0000256" key="6">
    <source>
        <dbReference type="ARBA" id="ARBA00022842"/>
    </source>
</evidence>
<dbReference type="SUPFAM" id="SSF56719">
    <property type="entry name" value="Type II DNA topoisomerase"/>
    <property type="match status" value="1"/>
</dbReference>
<feature type="compositionally biased region" description="Basic and acidic residues" evidence="11">
    <location>
        <begin position="404"/>
        <end position="421"/>
    </location>
</feature>
<dbReference type="CDD" id="cd16928">
    <property type="entry name" value="HATPase_GyrB-like"/>
    <property type="match status" value="1"/>
</dbReference>
<proteinExistence type="inferred from homology"/>
<dbReference type="InterPro" id="IPR005740">
    <property type="entry name" value="ParE_type2"/>
</dbReference>
<dbReference type="CDD" id="cd00822">
    <property type="entry name" value="TopoII_Trans_DNA_gyrase"/>
    <property type="match status" value="1"/>
</dbReference>
<dbReference type="SMART" id="SM00387">
    <property type="entry name" value="HATPase_c"/>
    <property type="match status" value="1"/>
</dbReference>
<feature type="domain" description="Toprim" evidence="12">
    <location>
        <begin position="440"/>
        <end position="554"/>
    </location>
</feature>
<dbReference type="GO" id="GO:0006265">
    <property type="term" value="P:DNA topological change"/>
    <property type="evidence" value="ECO:0007669"/>
    <property type="project" value="InterPro"/>
</dbReference>
<dbReference type="NCBIfam" id="NF004189">
    <property type="entry name" value="PRK05644.1"/>
    <property type="match status" value="1"/>
</dbReference>